<sequence length="685" mass="79016">MTGVVRLGWKQQLRRPTRTLSPLHLPEILIIIFSYLSDDTLRQSVAPVCRLWLHTVRNAMIREVVWFSEWTPNRLSEALSTLPGAGRLICHNQFTNCPAEALLLDALRQLEVNLQQQLNGSNNNNNNQEQEQQHVSRTPAVETTYRFFFHKNVPLQHLDLVTNKLTSIPFDLFPFPTSLTTLNLTLCRAYGSAFSLTRILALCPLLVSFHAKCRVDALVRITLEPFEQQQSLNITASGLQQQQQQQQQQRENKKQLALRSIILEGLDLDLAKFMNLLTMTPHLKELKLIDMYGGWRRMWADFQNFLPTLPYRLESTHFSYDTEASDSGEIEAMLARQPMSSEWSLWGLNVKPSLLQSLESTVNVVTKLELYWSSRSQGYGASCHRQELQSVPTLIHKYLCNSPHLVHLRVIRSAFLIKDMDLFGRRTFGNLSPLDSKACDPELVHELADASGKLEVWQCRNLKTLQFEINAHLDVIPMTDPVQSRILFGYISRVCPNLEDLFITCPSVCVDSVSRRNYTPRLSLQLYGGICLLSRLRSLKRLRIEDYYLCQGPNCEVYEMNWIVSSGRDSWSRKKRQEVMSEWKSMETEENRLETERKKNGGLKKLTPASAAKEDVRIAKELQNIGLIVDVRNMVKEMDGYFSVGCFPELERLSFEYPIDHRPRNELHRLFPKNSRLDGPCITWF</sequence>
<gene>
    <name evidence="2" type="ORF">K457DRAFT_886203</name>
</gene>
<dbReference type="SUPFAM" id="SSF52058">
    <property type="entry name" value="L domain-like"/>
    <property type="match status" value="1"/>
</dbReference>
<accession>A0A197KJN8</accession>
<dbReference type="AlphaFoldDB" id="A0A197KJN8"/>
<keyword evidence="1" id="KW-0175">Coiled coil</keyword>
<protein>
    <recommendedName>
        <fullName evidence="4">F-box domain-containing protein</fullName>
    </recommendedName>
</protein>
<keyword evidence="3" id="KW-1185">Reference proteome</keyword>
<dbReference type="SUPFAM" id="SSF81383">
    <property type="entry name" value="F-box domain"/>
    <property type="match status" value="1"/>
</dbReference>
<evidence type="ECO:0000313" key="2">
    <source>
        <dbReference type="EMBL" id="OAQ36786.1"/>
    </source>
</evidence>
<dbReference type="Proteomes" id="UP000078512">
    <property type="component" value="Unassembled WGS sequence"/>
</dbReference>
<proteinExistence type="predicted"/>
<organism evidence="2 3">
    <name type="scientific">Linnemannia elongata AG-77</name>
    <dbReference type="NCBI Taxonomy" id="1314771"/>
    <lineage>
        <taxon>Eukaryota</taxon>
        <taxon>Fungi</taxon>
        <taxon>Fungi incertae sedis</taxon>
        <taxon>Mucoromycota</taxon>
        <taxon>Mortierellomycotina</taxon>
        <taxon>Mortierellomycetes</taxon>
        <taxon>Mortierellales</taxon>
        <taxon>Mortierellaceae</taxon>
        <taxon>Linnemannia</taxon>
    </lineage>
</organism>
<reference evidence="2 3" key="1">
    <citation type="submission" date="2016-05" db="EMBL/GenBank/DDBJ databases">
        <title>Genome sequencing reveals origins of a unique bacterial endosymbiosis in the earliest lineages of terrestrial Fungi.</title>
        <authorList>
            <consortium name="DOE Joint Genome Institute"/>
            <person name="Uehling J."/>
            <person name="Gryganskyi A."/>
            <person name="Hameed K."/>
            <person name="Tschaplinski T."/>
            <person name="Misztal P."/>
            <person name="Wu S."/>
            <person name="Desiro A."/>
            <person name="Vande Pol N."/>
            <person name="Du Z.-Y."/>
            <person name="Zienkiewicz A."/>
            <person name="Zienkiewicz K."/>
            <person name="Morin E."/>
            <person name="Tisserant E."/>
            <person name="Splivallo R."/>
            <person name="Hainaut M."/>
            <person name="Henrissat B."/>
            <person name="Ohm R."/>
            <person name="Kuo A."/>
            <person name="Yan J."/>
            <person name="Lipzen A."/>
            <person name="Nolan M."/>
            <person name="Labutti K."/>
            <person name="Barry K."/>
            <person name="Goldstein A."/>
            <person name="Labbe J."/>
            <person name="Schadt C."/>
            <person name="Tuskan G."/>
            <person name="Grigoriev I."/>
            <person name="Martin F."/>
            <person name="Vilgalys R."/>
            <person name="Bonito G."/>
        </authorList>
    </citation>
    <scope>NUCLEOTIDE SEQUENCE [LARGE SCALE GENOMIC DNA]</scope>
    <source>
        <strain evidence="2 3">AG-77</strain>
    </source>
</reference>
<name>A0A197KJN8_9FUNG</name>
<dbReference type="OrthoDB" id="2377257at2759"/>
<dbReference type="InterPro" id="IPR032675">
    <property type="entry name" value="LRR_dom_sf"/>
</dbReference>
<evidence type="ECO:0000256" key="1">
    <source>
        <dbReference type="SAM" id="Coils"/>
    </source>
</evidence>
<dbReference type="EMBL" id="KV442011">
    <property type="protein sequence ID" value="OAQ36786.1"/>
    <property type="molecule type" value="Genomic_DNA"/>
</dbReference>
<evidence type="ECO:0000313" key="3">
    <source>
        <dbReference type="Proteomes" id="UP000078512"/>
    </source>
</evidence>
<dbReference type="Gene3D" id="3.80.10.10">
    <property type="entry name" value="Ribonuclease Inhibitor"/>
    <property type="match status" value="1"/>
</dbReference>
<evidence type="ECO:0008006" key="4">
    <source>
        <dbReference type="Google" id="ProtNLM"/>
    </source>
</evidence>
<dbReference type="Gene3D" id="1.20.1280.50">
    <property type="match status" value="1"/>
</dbReference>
<dbReference type="InterPro" id="IPR036047">
    <property type="entry name" value="F-box-like_dom_sf"/>
</dbReference>
<feature type="coiled-coil region" evidence="1">
    <location>
        <begin position="104"/>
        <end position="131"/>
    </location>
</feature>